<evidence type="ECO:0000256" key="2">
    <source>
        <dbReference type="SAM" id="SignalP"/>
    </source>
</evidence>
<keyword evidence="2" id="KW-0732">Signal</keyword>
<sequence length="100" mass="11162">MPFPLSMEARLLLLMAVITLLVSGDNKARMGVALVDHHPMSNMQEKHRKHLPSPSLPPPWSHSFNALFASKRKLLNFGQMMVLTLLVDVATWTSGLLAFL</sequence>
<keyword evidence="4" id="KW-1185">Reference proteome</keyword>
<feature type="transmembrane region" description="Helical" evidence="1">
    <location>
        <begin position="77"/>
        <end position="99"/>
    </location>
</feature>
<keyword evidence="1" id="KW-0472">Membrane</keyword>
<keyword evidence="1" id="KW-1133">Transmembrane helix</keyword>
<dbReference type="Proteomes" id="UP001642487">
    <property type="component" value="Chromosome 3"/>
</dbReference>
<proteinExistence type="predicted"/>
<dbReference type="EMBL" id="OZ021737">
    <property type="protein sequence ID" value="CAK9317107.1"/>
    <property type="molecule type" value="Genomic_DNA"/>
</dbReference>
<reference evidence="3 4" key="1">
    <citation type="submission" date="2024-03" db="EMBL/GenBank/DDBJ databases">
        <authorList>
            <person name="Gkanogiannis A."/>
            <person name="Becerra Lopez-Lavalle L."/>
        </authorList>
    </citation>
    <scope>NUCLEOTIDE SEQUENCE [LARGE SCALE GENOMIC DNA]</scope>
</reference>
<evidence type="ECO:0000256" key="1">
    <source>
        <dbReference type="SAM" id="Phobius"/>
    </source>
</evidence>
<name>A0ABP0YEM3_9ROSI</name>
<feature type="chain" id="PRO_5047515942" evidence="2">
    <location>
        <begin position="25"/>
        <end position="100"/>
    </location>
</feature>
<evidence type="ECO:0000313" key="4">
    <source>
        <dbReference type="Proteomes" id="UP001642487"/>
    </source>
</evidence>
<organism evidence="3 4">
    <name type="scientific">Citrullus colocynthis</name>
    <name type="common">colocynth</name>
    <dbReference type="NCBI Taxonomy" id="252529"/>
    <lineage>
        <taxon>Eukaryota</taxon>
        <taxon>Viridiplantae</taxon>
        <taxon>Streptophyta</taxon>
        <taxon>Embryophyta</taxon>
        <taxon>Tracheophyta</taxon>
        <taxon>Spermatophyta</taxon>
        <taxon>Magnoliopsida</taxon>
        <taxon>eudicotyledons</taxon>
        <taxon>Gunneridae</taxon>
        <taxon>Pentapetalae</taxon>
        <taxon>rosids</taxon>
        <taxon>fabids</taxon>
        <taxon>Cucurbitales</taxon>
        <taxon>Cucurbitaceae</taxon>
        <taxon>Benincaseae</taxon>
        <taxon>Citrullus</taxon>
    </lineage>
</organism>
<evidence type="ECO:0000313" key="3">
    <source>
        <dbReference type="EMBL" id="CAK9317107.1"/>
    </source>
</evidence>
<gene>
    <name evidence="3" type="ORF">CITCOLO1_LOCUS9003</name>
</gene>
<protein>
    <submittedName>
        <fullName evidence="3">Uncharacterized protein</fullName>
    </submittedName>
</protein>
<accession>A0ABP0YEM3</accession>
<feature type="signal peptide" evidence="2">
    <location>
        <begin position="1"/>
        <end position="24"/>
    </location>
</feature>
<keyword evidence="1" id="KW-0812">Transmembrane</keyword>